<dbReference type="InterPro" id="IPR050055">
    <property type="entry name" value="EF-Tu_GTPase"/>
</dbReference>
<dbReference type="InterPro" id="IPR004160">
    <property type="entry name" value="Transl_elong_EFTu/EF1A_C"/>
</dbReference>
<dbReference type="InParanoid" id="A0A0N1IQ97"/>
<evidence type="ECO:0000256" key="2">
    <source>
        <dbReference type="ARBA" id="ARBA00007249"/>
    </source>
</evidence>
<dbReference type="EC" id="3.6.5.3" evidence="4"/>
<name>A0A0N1IQ97_PAPMA</name>
<evidence type="ECO:0000256" key="8">
    <source>
        <dbReference type="ARBA" id="ARBA00022768"/>
    </source>
</evidence>
<dbReference type="InterPro" id="IPR009001">
    <property type="entry name" value="Transl_elong_EF1A/Init_IF2_C"/>
</dbReference>
<dbReference type="PROSITE" id="PS00301">
    <property type="entry name" value="G_TR_1"/>
    <property type="match status" value="1"/>
</dbReference>
<evidence type="ECO:0000256" key="7">
    <source>
        <dbReference type="ARBA" id="ARBA00022741"/>
    </source>
</evidence>
<dbReference type="CDD" id="cd01884">
    <property type="entry name" value="EF_Tu"/>
    <property type="match status" value="1"/>
</dbReference>
<dbReference type="PANTHER" id="PTHR43721">
    <property type="entry name" value="ELONGATION FACTOR TU-RELATED"/>
    <property type="match status" value="1"/>
</dbReference>
<dbReference type="InterPro" id="IPR000795">
    <property type="entry name" value="T_Tr_GTP-bd_dom"/>
</dbReference>
<keyword evidence="6" id="KW-0479">Metal-binding</keyword>
<keyword evidence="11" id="KW-0648">Protein biosynthesis</keyword>
<feature type="domain" description="Tr-type G" evidence="13">
    <location>
        <begin position="17"/>
        <end position="213"/>
    </location>
</feature>
<evidence type="ECO:0000313" key="14">
    <source>
        <dbReference type="EMBL" id="KPJ20469.1"/>
    </source>
</evidence>
<evidence type="ECO:0000256" key="4">
    <source>
        <dbReference type="ARBA" id="ARBA00011986"/>
    </source>
</evidence>
<dbReference type="GO" id="GO:0005525">
    <property type="term" value="F:GTP binding"/>
    <property type="evidence" value="ECO:0007669"/>
    <property type="project" value="UniProtKB-KW"/>
</dbReference>
<dbReference type="InterPro" id="IPR005225">
    <property type="entry name" value="Small_GTP-bd"/>
</dbReference>
<evidence type="ECO:0000256" key="5">
    <source>
        <dbReference type="ARBA" id="ARBA00022490"/>
    </source>
</evidence>
<dbReference type="InterPro" id="IPR041709">
    <property type="entry name" value="EF-Tu_GTP-bd"/>
</dbReference>
<dbReference type="SUPFAM" id="SSF52540">
    <property type="entry name" value="P-loop containing nucleoside triphosphate hydrolases"/>
    <property type="match status" value="2"/>
</dbReference>
<reference evidence="14 15" key="1">
    <citation type="journal article" date="2015" name="Nat. Commun.">
        <title>Outbred genome sequencing and CRISPR/Cas9 gene editing in butterflies.</title>
        <authorList>
            <person name="Li X."/>
            <person name="Fan D."/>
            <person name="Zhang W."/>
            <person name="Liu G."/>
            <person name="Zhang L."/>
            <person name="Zhao L."/>
            <person name="Fang X."/>
            <person name="Chen L."/>
            <person name="Dong Y."/>
            <person name="Chen Y."/>
            <person name="Ding Y."/>
            <person name="Zhao R."/>
            <person name="Feng M."/>
            <person name="Zhu Y."/>
            <person name="Feng Y."/>
            <person name="Jiang X."/>
            <person name="Zhu D."/>
            <person name="Xiang H."/>
            <person name="Feng X."/>
            <person name="Li S."/>
            <person name="Wang J."/>
            <person name="Zhang G."/>
            <person name="Kronforst M.R."/>
            <person name="Wang W."/>
        </authorList>
    </citation>
    <scope>NUCLEOTIDE SEQUENCE [LARGE SCALE GENOMIC DNA]</scope>
    <source>
        <strain evidence="14">Ya'a_city_454_Pm</strain>
        <tissue evidence="14">Whole body</tissue>
    </source>
</reference>
<comment type="subcellular location">
    <subcellularLocation>
        <location evidence="1">Cytoplasm</location>
    </subcellularLocation>
</comment>
<dbReference type="CDD" id="cd03706">
    <property type="entry name" value="mtEFTU_III"/>
    <property type="match status" value="1"/>
</dbReference>
<dbReference type="Proteomes" id="UP000053240">
    <property type="component" value="Unassembled WGS sequence"/>
</dbReference>
<keyword evidence="5" id="KW-0963">Cytoplasm</keyword>
<keyword evidence="7" id="KW-0547">Nucleotide-binding</keyword>
<evidence type="ECO:0000256" key="9">
    <source>
        <dbReference type="ARBA" id="ARBA00022801"/>
    </source>
</evidence>
<evidence type="ECO:0000256" key="12">
    <source>
        <dbReference type="ARBA" id="ARBA00023134"/>
    </source>
</evidence>
<dbReference type="GO" id="GO:0046872">
    <property type="term" value="F:metal ion binding"/>
    <property type="evidence" value="ECO:0007669"/>
    <property type="project" value="UniProtKB-KW"/>
</dbReference>
<evidence type="ECO:0000259" key="13">
    <source>
        <dbReference type="PROSITE" id="PS51722"/>
    </source>
</evidence>
<keyword evidence="10" id="KW-0460">Magnesium</keyword>
<dbReference type="Gene3D" id="3.40.50.300">
    <property type="entry name" value="P-loop containing nucleotide triphosphate hydrolases"/>
    <property type="match status" value="2"/>
</dbReference>
<dbReference type="GO" id="GO:0005739">
    <property type="term" value="C:mitochondrion"/>
    <property type="evidence" value="ECO:0007669"/>
    <property type="project" value="TreeGrafter"/>
</dbReference>
<evidence type="ECO:0000256" key="1">
    <source>
        <dbReference type="ARBA" id="ARBA00004496"/>
    </source>
</evidence>
<dbReference type="AlphaFoldDB" id="A0A0N1IQ97"/>
<dbReference type="PROSITE" id="PS51722">
    <property type="entry name" value="G_TR_2"/>
    <property type="match status" value="1"/>
</dbReference>
<dbReference type="GO" id="GO:0003746">
    <property type="term" value="F:translation elongation factor activity"/>
    <property type="evidence" value="ECO:0007669"/>
    <property type="project" value="UniProtKB-KW"/>
</dbReference>
<keyword evidence="9" id="KW-0378">Hydrolase</keyword>
<dbReference type="Gene3D" id="2.40.30.10">
    <property type="entry name" value="Translation factors"/>
    <property type="match status" value="2"/>
</dbReference>
<evidence type="ECO:0000256" key="11">
    <source>
        <dbReference type="ARBA" id="ARBA00022917"/>
    </source>
</evidence>
<dbReference type="Pfam" id="PF03143">
    <property type="entry name" value="GTP_EFTU_D3"/>
    <property type="match status" value="1"/>
</dbReference>
<dbReference type="STRING" id="76193.A0A0N1IQ97"/>
<comment type="similarity">
    <text evidence="2">Belongs to the TRAFAC class translation factor GTPase superfamily. Classic translation factor GTPase family. EF-Tu/EF-1A subfamily.</text>
</comment>
<keyword evidence="8 14" id="KW-0251">Elongation factor</keyword>
<dbReference type="GO" id="GO:0003924">
    <property type="term" value="F:GTPase activity"/>
    <property type="evidence" value="ECO:0007669"/>
    <property type="project" value="InterPro"/>
</dbReference>
<dbReference type="SUPFAM" id="SSF50465">
    <property type="entry name" value="EF-Tu/eEF-1alpha/eIF2-gamma C-terminal domain"/>
    <property type="match status" value="1"/>
</dbReference>
<keyword evidence="15" id="KW-1185">Reference proteome</keyword>
<dbReference type="Pfam" id="PF00009">
    <property type="entry name" value="GTP_EFTU"/>
    <property type="match status" value="2"/>
</dbReference>
<keyword evidence="12" id="KW-0342">GTP-binding</keyword>
<evidence type="ECO:0000256" key="6">
    <source>
        <dbReference type="ARBA" id="ARBA00022723"/>
    </source>
</evidence>
<evidence type="ECO:0000256" key="10">
    <source>
        <dbReference type="ARBA" id="ARBA00022842"/>
    </source>
</evidence>
<evidence type="ECO:0000256" key="3">
    <source>
        <dbReference type="ARBA" id="ARBA00011245"/>
    </source>
</evidence>
<sequence length="506" mass="56116">MELNKYCTKAKVKTKEKKHCNIGTIGHVDHGKTTLTAAITKVLSKDGSAQFISYDEIDKAPEEKARGITINAAHVGYSTKFRHYAHTDCPGHADYIRNMISGASQMDAAILVVAANDGPMPQTREHLLLAKQVGIQYILVYINKADIVDNELLELVEIEMREMLSDFGYDGVTVPMITGSALKALNEDDSEYGMPSIRKLLDAIDNYVPSIQRDLTSPFLMPIDNAFTVPGRGTVVVGTLKQGASQMDAAILVVAANDGPMPQTREHLLLAKQVGIQYILVYINKADIVDNELLELVEIEMREMLSDFGYNGVTVPMITGSALKMTMLNCWDLGLVLNLPYPIYKYLRRVLQRYFILYSLPIALAGDNVGVLLRGLKLRSVETGMLLCAAKTMKLSNHYKAKVYFLTRAEGGRKKPIFSKYSQQMFSGTWNIACRIDLEPTVDMMMPGDHGEVYLTLLEGMVMTSGQRFTIRENNVTVATGIVTETLPSIDVPKGKLGKVVKFEEK</sequence>
<dbReference type="EMBL" id="KQ459680">
    <property type="protein sequence ID" value="KPJ20469.1"/>
    <property type="molecule type" value="Genomic_DNA"/>
</dbReference>
<dbReference type="NCBIfam" id="TIGR00231">
    <property type="entry name" value="small_GTP"/>
    <property type="match status" value="1"/>
</dbReference>
<comment type="subunit">
    <text evidence="3">Monomer.</text>
</comment>
<dbReference type="FunFam" id="3.40.50.300:FF:000576">
    <property type="entry name" value="Elongation factor Tu"/>
    <property type="match status" value="1"/>
</dbReference>
<accession>A0A0N1IQ97</accession>
<proteinExistence type="inferred from homology"/>
<evidence type="ECO:0000313" key="15">
    <source>
        <dbReference type="Proteomes" id="UP000053240"/>
    </source>
</evidence>
<dbReference type="FunCoup" id="A0A0N1IQ97">
    <property type="interactions" value="57"/>
</dbReference>
<dbReference type="InterPro" id="IPR031157">
    <property type="entry name" value="G_TR_CS"/>
</dbReference>
<dbReference type="PRINTS" id="PR00315">
    <property type="entry name" value="ELONGATNFCT"/>
</dbReference>
<gene>
    <name evidence="14" type="ORF">RR48_02053</name>
</gene>
<dbReference type="InterPro" id="IPR027417">
    <property type="entry name" value="P-loop_NTPase"/>
</dbReference>
<dbReference type="PANTHER" id="PTHR43721:SF2">
    <property type="entry name" value="ELONGATION FACTOR TU, MITOCHONDRIAL"/>
    <property type="match status" value="1"/>
</dbReference>
<organism evidence="14 15">
    <name type="scientific">Papilio machaon</name>
    <name type="common">Old World swallowtail butterfly</name>
    <dbReference type="NCBI Taxonomy" id="76193"/>
    <lineage>
        <taxon>Eukaryota</taxon>
        <taxon>Metazoa</taxon>
        <taxon>Ecdysozoa</taxon>
        <taxon>Arthropoda</taxon>
        <taxon>Hexapoda</taxon>
        <taxon>Insecta</taxon>
        <taxon>Pterygota</taxon>
        <taxon>Neoptera</taxon>
        <taxon>Endopterygota</taxon>
        <taxon>Lepidoptera</taxon>
        <taxon>Glossata</taxon>
        <taxon>Ditrysia</taxon>
        <taxon>Papilionoidea</taxon>
        <taxon>Papilionidae</taxon>
        <taxon>Papilioninae</taxon>
        <taxon>Papilio</taxon>
    </lineage>
</organism>
<dbReference type="GO" id="GO:0070125">
    <property type="term" value="P:mitochondrial translational elongation"/>
    <property type="evidence" value="ECO:0007669"/>
    <property type="project" value="TreeGrafter"/>
</dbReference>
<protein>
    <recommendedName>
        <fullName evidence="4">protein-synthesizing GTPase</fullName>
        <ecNumber evidence="4">3.6.5.3</ecNumber>
    </recommendedName>
</protein>